<feature type="domain" description="FAD-binding FR-type" evidence="17">
    <location>
        <begin position="159"/>
        <end position="269"/>
    </location>
</feature>
<evidence type="ECO:0000256" key="1">
    <source>
        <dbReference type="ARBA" id="ARBA00006401"/>
    </source>
</evidence>
<dbReference type="CDD" id="cd06184">
    <property type="entry name" value="flavohem_like_fad_nad_binding"/>
    <property type="match status" value="1"/>
</dbReference>
<evidence type="ECO:0000259" key="17">
    <source>
        <dbReference type="PROSITE" id="PS51384"/>
    </source>
</evidence>
<evidence type="ECO:0000256" key="6">
    <source>
        <dbReference type="ARBA" id="ARBA00022630"/>
    </source>
</evidence>
<dbReference type="SUPFAM" id="SSF52343">
    <property type="entry name" value="Ferredoxin reductase-like, C-terminal NADP-linked domain"/>
    <property type="match status" value="1"/>
</dbReference>
<evidence type="ECO:0000256" key="14">
    <source>
        <dbReference type="ARBA" id="ARBA00049433"/>
    </source>
</evidence>
<dbReference type="PANTHER" id="PTHR43396">
    <property type="entry name" value="FLAVOHEMOPROTEIN"/>
    <property type="match status" value="1"/>
</dbReference>
<comment type="catalytic activity">
    <reaction evidence="13 15">
        <text>2 nitric oxide + NADH + 2 O2 = 2 nitrate + NAD(+) + H(+)</text>
        <dbReference type="Rhea" id="RHEA:19469"/>
        <dbReference type="ChEBI" id="CHEBI:15378"/>
        <dbReference type="ChEBI" id="CHEBI:15379"/>
        <dbReference type="ChEBI" id="CHEBI:16480"/>
        <dbReference type="ChEBI" id="CHEBI:17632"/>
        <dbReference type="ChEBI" id="CHEBI:57540"/>
        <dbReference type="ChEBI" id="CHEBI:57945"/>
        <dbReference type="EC" id="1.14.12.17"/>
    </reaction>
</comment>
<evidence type="ECO:0000313" key="18">
    <source>
        <dbReference type="EMBL" id="TGB01249.1"/>
    </source>
</evidence>
<dbReference type="SUPFAM" id="SSF63380">
    <property type="entry name" value="Riboflavin synthase domain-like"/>
    <property type="match status" value="1"/>
</dbReference>
<feature type="binding site" evidence="15">
    <location>
        <begin position="395"/>
        <end position="398"/>
    </location>
    <ligand>
        <name>FAD</name>
        <dbReference type="ChEBI" id="CHEBI:57692"/>
    </ligand>
</feature>
<feature type="site" description="Involved in heme-bound ligand stabilization and O-O bond activation" evidence="15">
    <location>
        <position position="36"/>
    </location>
</feature>
<dbReference type="FunFam" id="1.10.490.10:FF:000003">
    <property type="entry name" value="Flavohemoprotein"/>
    <property type="match status" value="1"/>
</dbReference>
<keyword evidence="15" id="KW-0216">Detoxification</keyword>
<gene>
    <name evidence="18" type="primary">hmpA</name>
    <name evidence="15" type="synonym">hmp</name>
    <name evidence="18" type="ORF">E4663_17390</name>
</gene>
<dbReference type="EC" id="1.14.12.17" evidence="15"/>
<feature type="binding site" description="proximal binding residue" evidence="15">
    <location>
        <position position="92"/>
    </location>
    <ligand>
        <name>heme b</name>
        <dbReference type="ChEBI" id="CHEBI:60344"/>
    </ligand>
    <ligandPart>
        <name>Fe</name>
        <dbReference type="ChEBI" id="CHEBI:18248"/>
    </ligandPart>
</feature>
<feature type="site" description="Influences the redox potential of the prosthetic heme and FAD groups" evidence="15">
    <location>
        <position position="91"/>
    </location>
</feature>
<accession>A0A4Z0GX69</accession>
<evidence type="ECO:0000256" key="11">
    <source>
        <dbReference type="ARBA" id="ARBA00023004"/>
    </source>
</evidence>
<dbReference type="PANTHER" id="PTHR43396:SF3">
    <property type="entry name" value="FLAVOHEMOPROTEIN"/>
    <property type="match status" value="1"/>
</dbReference>
<feature type="domain" description="Globin" evidence="16">
    <location>
        <begin position="8"/>
        <end position="145"/>
    </location>
</feature>
<dbReference type="InterPro" id="IPR017938">
    <property type="entry name" value="Riboflavin_synthase-like_b-brl"/>
</dbReference>
<dbReference type="STRING" id="192814.GCA_900166575_02611"/>
<dbReference type="GO" id="GO:0071949">
    <property type="term" value="F:FAD binding"/>
    <property type="evidence" value="ECO:0007669"/>
    <property type="project" value="InterPro"/>
</dbReference>
<dbReference type="InterPro" id="IPR001433">
    <property type="entry name" value="OxRdtase_FAD/NAD-bd"/>
</dbReference>
<evidence type="ECO:0000256" key="13">
    <source>
        <dbReference type="ARBA" id="ARBA00048649"/>
    </source>
</evidence>
<keyword evidence="3 15" id="KW-0813">Transport</keyword>
<keyword evidence="9 15" id="KW-0521">NADP</keyword>
<feature type="binding site" evidence="15">
    <location>
        <begin position="213"/>
        <end position="216"/>
    </location>
    <ligand>
        <name>FAD</name>
        <dbReference type="ChEBI" id="CHEBI:57692"/>
    </ligand>
</feature>
<dbReference type="GO" id="GO:0071500">
    <property type="term" value="P:cellular response to nitrosative stress"/>
    <property type="evidence" value="ECO:0007669"/>
    <property type="project" value="TreeGrafter"/>
</dbReference>
<dbReference type="Pfam" id="PF00970">
    <property type="entry name" value="FAD_binding_6"/>
    <property type="match status" value="1"/>
</dbReference>
<keyword evidence="19" id="KW-1185">Reference proteome</keyword>
<dbReference type="GO" id="GO:0046872">
    <property type="term" value="F:metal ion binding"/>
    <property type="evidence" value="ECO:0007669"/>
    <property type="project" value="UniProtKB-KW"/>
</dbReference>
<dbReference type="Gene3D" id="1.10.490.10">
    <property type="entry name" value="Globins"/>
    <property type="match status" value="1"/>
</dbReference>
<keyword evidence="12 15" id="KW-0520">NAD</keyword>
<name>A0A4Z0GX69_9BACI</name>
<feature type="binding site" evidence="15">
    <location>
        <begin position="281"/>
        <end position="286"/>
    </location>
    <ligand>
        <name>NADP(+)</name>
        <dbReference type="ChEBI" id="CHEBI:58349"/>
    </ligand>
</feature>
<dbReference type="InterPro" id="IPR017927">
    <property type="entry name" value="FAD-bd_FR_type"/>
</dbReference>
<dbReference type="NCBIfam" id="NF009805">
    <property type="entry name" value="PRK13289.1"/>
    <property type="match status" value="1"/>
</dbReference>
<feature type="active site" description="Charge relay system" evidence="15">
    <location>
        <position position="144"/>
    </location>
</feature>
<dbReference type="InterPro" id="IPR012292">
    <property type="entry name" value="Globin/Proto"/>
</dbReference>
<dbReference type="RefSeq" id="WP_135328579.1">
    <property type="nucleotide sequence ID" value="NZ_SRJC01000007.1"/>
</dbReference>
<dbReference type="FunFam" id="2.40.30.10:FF:000034">
    <property type="entry name" value="Flavohemoprotein"/>
    <property type="match status" value="1"/>
</dbReference>
<dbReference type="GO" id="GO:0019825">
    <property type="term" value="F:oxygen binding"/>
    <property type="evidence" value="ECO:0007669"/>
    <property type="project" value="InterPro"/>
</dbReference>
<comment type="similarity">
    <text evidence="1 15">In the C-terminal section; belongs to the flavoprotein pyridine nucleotide cytochrome reductase family.</text>
</comment>
<evidence type="ECO:0000256" key="7">
    <source>
        <dbReference type="ARBA" id="ARBA00022723"/>
    </source>
</evidence>
<dbReference type="Gene3D" id="2.40.30.10">
    <property type="entry name" value="Translation factors"/>
    <property type="match status" value="1"/>
</dbReference>
<evidence type="ECO:0000313" key="19">
    <source>
        <dbReference type="Proteomes" id="UP000297982"/>
    </source>
</evidence>
<reference evidence="18 19" key="1">
    <citation type="journal article" date="2003" name="Int. J. Syst. Evol. Microbiol.">
        <title>Halobacillus salinus sp. nov., isolated from a salt lake on the coast of the East Sea in Korea.</title>
        <authorList>
            <person name="Yoon J.H."/>
            <person name="Kang K.H."/>
            <person name="Park Y.H."/>
        </authorList>
    </citation>
    <scope>NUCLEOTIDE SEQUENCE [LARGE SCALE GENOMIC DNA]</scope>
    <source>
        <strain evidence="18 19">HSL-3</strain>
    </source>
</reference>
<dbReference type="SUPFAM" id="SSF46458">
    <property type="entry name" value="Globin-like"/>
    <property type="match status" value="1"/>
</dbReference>
<feature type="region of interest" description="Reductase" evidence="15">
    <location>
        <begin position="156"/>
        <end position="402"/>
    </location>
</feature>
<proteinExistence type="inferred from homology"/>
<evidence type="ECO:0000256" key="5">
    <source>
        <dbReference type="ARBA" id="ARBA00022621"/>
    </source>
</evidence>
<keyword evidence="11 15" id="KW-0408">Iron</keyword>
<evidence type="ECO:0000256" key="8">
    <source>
        <dbReference type="ARBA" id="ARBA00022827"/>
    </source>
</evidence>
<keyword evidence="10 15" id="KW-0560">Oxidoreductase</keyword>
<evidence type="ECO:0000256" key="4">
    <source>
        <dbReference type="ARBA" id="ARBA00022617"/>
    </source>
</evidence>
<protein>
    <recommendedName>
        <fullName evidence="15">Flavohemoprotein</fullName>
    </recommendedName>
    <alternativeName>
        <fullName evidence="15">Flavohemoglobin</fullName>
    </alternativeName>
    <alternativeName>
        <fullName evidence="15">Hemoglobin-like protein</fullName>
    </alternativeName>
    <alternativeName>
        <fullName evidence="15">Nitric oxide dioxygenase</fullName>
        <shortName evidence="15">NO oxygenase</shortName>
        <shortName evidence="15">NOD</shortName>
        <ecNumber evidence="15">1.14.12.17</ecNumber>
    </alternativeName>
</protein>
<comment type="function">
    <text evidence="15">Is involved in NO detoxification in an aerobic process, termed nitric oxide dioxygenase (NOD) reaction that utilizes O(2) and NAD(P)H to convert NO to nitrate, which protects the bacterium from various noxious nitrogen compounds. Therefore, plays a central role in the inducible response to nitrosative stress.</text>
</comment>
<comment type="caution">
    <text evidence="18">The sequence shown here is derived from an EMBL/GenBank/DDBJ whole genome shotgun (WGS) entry which is preliminary data.</text>
</comment>
<dbReference type="HAMAP" id="MF_01252">
    <property type="entry name" value="Hmp"/>
    <property type="match status" value="1"/>
</dbReference>
<evidence type="ECO:0000256" key="15">
    <source>
        <dbReference type="HAMAP-Rule" id="MF_01252"/>
    </source>
</evidence>
<comment type="cofactor">
    <cofactor evidence="15">
        <name>FAD</name>
        <dbReference type="ChEBI" id="CHEBI:57692"/>
    </cofactor>
    <text evidence="15">Binds 1 FAD per subunit.</text>
</comment>
<comment type="domain">
    <text evidence="15">Consists of two distinct domains; an N-terminal heme-containing oxygen-binding domain and a C-terminal reductase domain with binding sites for FAD and NAD(P)H.</text>
</comment>
<dbReference type="Gene3D" id="3.40.50.80">
    <property type="entry name" value="Nucleotide-binding domain of ferredoxin-NADP reductase (FNR) module"/>
    <property type="match status" value="1"/>
</dbReference>
<comment type="catalytic activity">
    <reaction evidence="14 15">
        <text>2 nitric oxide + NADPH + 2 O2 = 2 nitrate + NADP(+) + H(+)</text>
        <dbReference type="Rhea" id="RHEA:19465"/>
        <dbReference type="ChEBI" id="CHEBI:15378"/>
        <dbReference type="ChEBI" id="CHEBI:15379"/>
        <dbReference type="ChEBI" id="CHEBI:16480"/>
        <dbReference type="ChEBI" id="CHEBI:17632"/>
        <dbReference type="ChEBI" id="CHEBI:57783"/>
        <dbReference type="ChEBI" id="CHEBI:58349"/>
        <dbReference type="EC" id="1.14.12.17"/>
    </reaction>
</comment>
<evidence type="ECO:0000256" key="2">
    <source>
        <dbReference type="ARBA" id="ARBA00008414"/>
    </source>
</evidence>
<dbReference type="InterPro" id="IPR039261">
    <property type="entry name" value="FNR_nucleotide-bd"/>
</dbReference>
<keyword evidence="6 15" id="KW-0285">Flavoprotein</keyword>
<dbReference type="GO" id="GO:0009636">
    <property type="term" value="P:response to toxic substance"/>
    <property type="evidence" value="ECO:0007669"/>
    <property type="project" value="UniProtKB-KW"/>
</dbReference>
<feature type="binding site" evidence="15">
    <location>
        <position position="197"/>
    </location>
    <ligand>
        <name>FAD</name>
        <dbReference type="ChEBI" id="CHEBI:57692"/>
    </ligand>
</feature>
<dbReference type="CDD" id="cd14777">
    <property type="entry name" value="Yhb1-globin-like"/>
    <property type="match status" value="1"/>
</dbReference>
<dbReference type="PRINTS" id="PR00410">
    <property type="entry name" value="PHEHYDRXLASE"/>
</dbReference>
<dbReference type="EMBL" id="SRJC01000007">
    <property type="protein sequence ID" value="TGB01249.1"/>
    <property type="molecule type" value="Genomic_DNA"/>
</dbReference>
<sequence length="402" mass="45814">MTQRVQQPLDEQTIATIKSTVPVLKEHGETITSHFYKQLFENHPELKNVFNQTHQKAGEQPRALANTVYAAALHIDNLGAILPRVKQIAEKHRSLNVQPEHYPIVGEHLLGAIKEVLGDAATDDIINAWGKAYGVIADAFIQVEKNLYKETADQEGGWVGYRDFKVVQKKEESEEITSFYLKPCDEGAVPYFKPGQYLTVKAEIDGEPHDHLRQYSLSDAPGQDYFRISVKKEREGRGPAGIVSNWLHRNVSEGDVLPISAPAGDFYLNDTERPVVFLSGGVGLTPLMSMWKTMKQYSDERQAFFIHAARNGRVHALKDEMKAKEANFYTTVFYEQPGPEDRSYDREGRIDFGWLEHYVPREADFYFCGPEGFMKAVVKSLREWDIPEDRLHYEFFGTQAQL</sequence>
<dbReference type="InterPro" id="IPR023950">
    <property type="entry name" value="Hmp"/>
</dbReference>
<dbReference type="Pfam" id="PF00175">
    <property type="entry name" value="NAD_binding_1"/>
    <property type="match status" value="1"/>
</dbReference>
<dbReference type="Pfam" id="PF00042">
    <property type="entry name" value="Globin"/>
    <property type="match status" value="1"/>
</dbReference>
<dbReference type="GO" id="GO:0046210">
    <property type="term" value="P:nitric oxide catabolic process"/>
    <property type="evidence" value="ECO:0007669"/>
    <property type="project" value="TreeGrafter"/>
</dbReference>
<evidence type="ECO:0000256" key="10">
    <source>
        <dbReference type="ARBA" id="ARBA00023002"/>
    </source>
</evidence>
<evidence type="ECO:0000259" key="16">
    <source>
        <dbReference type="PROSITE" id="PS01033"/>
    </source>
</evidence>
<keyword evidence="7 15" id="KW-0479">Metal-binding</keyword>
<evidence type="ECO:0000256" key="12">
    <source>
        <dbReference type="ARBA" id="ARBA00023027"/>
    </source>
</evidence>
<dbReference type="AlphaFoldDB" id="A0A4Z0GX69"/>
<keyword evidence="8 15" id="KW-0274">FAD</keyword>
<dbReference type="PROSITE" id="PS51384">
    <property type="entry name" value="FAD_FR"/>
    <property type="match status" value="1"/>
</dbReference>
<dbReference type="GO" id="GO:0008941">
    <property type="term" value="F:nitric oxide dioxygenase NAD(P)H activity"/>
    <property type="evidence" value="ECO:0007669"/>
    <property type="project" value="UniProtKB-UniRule"/>
</dbReference>
<dbReference type="InterPro" id="IPR000971">
    <property type="entry name" value="Globin"/>
</dbReference>
<dbReference type="GO" id="GO:0005344">
    <property type="term" value="F:oxygen carrier activity"/>
    <property type="evidence" value="ECO:0007669"/>
    <property type="project" value="UniProtKB-UniRule"/>
</dbReference>
<keyword evidence="4 15" id="KW-0349">Heme</keyword>
<dbReference type="PROSITE" id="PS01033">
    <property type="entry name" value="GLOBIN"/>
    <property type="match status" value="1"/>
</dbReference>
<comment type="cofactor">
    <cofactor evidence="15">
        <name>heme b</name>
        <dbReference type="ChEBI" id="CHEBI:60344"/>
    </cofactor>
    <text evidence="15">Binds 1 heme b (iron(II)-protoporphyrin IX) group per subunit.</text>
</comment>
<dbReference type="Proteomes" id="UP000297982">
    <property type="component" value="Unassembled WGS sequence"/>
</dbReference>
<evidence type="ECO:0000256" key="3">
    <source>
        <dbReference type="ARBA" id="ARBA00022448"/>
    </source>
</evidence>
<evidence type="ECO:0000256" key="9">
    <source>
        <dbReference type="ARBA" id="ARBA00022857"/>
    </source>
</evidence>
<comment type="similarity">
    <text evidence="2 15">Belongs to the globin family. Two-domain flavohemoproteins subfamily.</text>
</comment>
<dbReference type="GO" id="GO:0020037">
    <property type="term" value="F:heme binding"/>
    <property type="evidence" value="ECO:0007669"/>
    <property type="project" value="InterPro"/>
</dbReference>
<dbReference type="FunFam" id="3.40.50.80:FF:000010">
    <property type="entry name" value="Flavohemoprotein"/>
    <property type="match status" value="1"/>
</dbReference>
<dbReference type="InterPro" id="IPR009050">
    <property type="entry name" value="Globin-like_sf"/>
</dbReference>
<dbReference type="InterPro" id="IPR008333">
    <property type="entry name" value="Cbr1-like_FAD-bd_dom"/>
</dbReference>
<keyword evidence="5 15" id="KW-0561">Oxygen transport</keyword>
<organism evidence="18 19">
    <name type="scientific">Halobacillus salinus</name>
    <dbReference type="NCBI Taxonomy" id="192814"/>
    <lineage>
        <taxon>Bacteria</taxon>
        <taxon>Bacillati</taxon>
        <taxon>Bacillota</taxon>
        <taxon>Bacilli</taxon>
        <taxon>Bacillales</taxon>
        <taxon>Bacillaceae</taxon>
        <taxon>Halobacillus</taxon>
    </lineage>
</organism>
<feature type="active site" description="Charge relay system" evidence="15">
    <location>
        <position position="102"/>
    </location>
</feature>
<feature type="site" description="Influences the redox potential of the prosthetic heme and FAD groups" evidence="15">
    <location>
        <position position="394"/>
    </location>
</feature>